<protein>
    <submittedName>
        <fullName evidence="1">Uncharacterized protein</fullName>
    </submittedName>
</protein>
<keyword evidence="2" id="KW-1185">Reference proteome</keyword>
<proteinExistence type="predicted"/>
<evidence type="ECO:0000313" key="1">
    <source>
        <dbReference type="EMBL" id="MBB6394883.1"/>
    </source>
</evidence>
<gene>
    <name evidence="1" type="ORF">BKA00_001797</name>
</gene>
<accession>A0A7X0FWA6</accession>
<organism evidence="1 2">
    <name type="scientific">Actinomadura coerulea</name>
    <dbReference type="NCBI Taxonomy" id="46159"/>
    <lineage>
        <taxon>Bacteria</taxon>
        <taxon>Bacillati</taxon>
        <taxon>Actinomycetota</taxon>
        <taxon>Actinomycetes</taxon>
        <taxon>Streptosporangiales</taxon>
        <taxon>Thermomonosporaceae</taxon>
        <taxon>Actinomadura</taxon>
    </lineage>
</organism>
<dbReference type="RefSeq" id="WP_185024480.1">
    <property type="nucleotide sequence ID" value="NZ_JACHMQ010000001.1"/>
</dbReference>
<name>A0A7X0FWA6_9ACTN</name>
<sequence>MDATNALGWLAAELDARGWRTALRAGALTVTNPDAPRLTDAITCDGRAFWWTWGQEAGPADDIVGAADRIVHVLRTVAP</sequence>
<comment type="caution">
    <text evidence="1">The sequence shown here is derived from an EMBL/GenBank/DDBJ whole genome shotgun (WGS) entry which is preliminary data.</text>
</comment>
<evidence type="ECO:0000313" key="2">
    <source>
        <dbReference type="Proteomes" id="UP000546324"/>
    </source>
</evidence>
<dbReference type="Proteomes" id="UP000546324">
    <property type="component" value="Unassembled WGS sequence"/>
</dbReference>
<dbReference type="EMBL" id="JACHMQ010000001">
    <property type="protein sequence ID" value="MBB6394883.1"/>
    <property type="molecule type" value="Genomic_DNA"/>
</dbReference>
<dbReference type="AlphaFoldDB" id="A0A7X0FWA6"/>
<reference evidence="1 2" key="1">
    <citation type="submission" date="2020-08" db="EMBL/GenBank/DDBJ databases">
        <title>Sequencing the genomes of 1000 actinobacteria strains.</title>
        <authorList>
            <person name="Klenk H.-P."/>
        </authorList>
    </citation>
    <scope>NUCLEOTIDE SEQUENCE [LARGE SCALE GENOMIC DNA]</scope>
    <source>
        <strain evidence="1 2">DSM 43675</strain>
    </source>
</reference>